<dbReference type="Proteomes" id="UP000483820">
    <property type="component" value="Chromosome X"/>
</dbReference>
<gene>
    <name evidence="1" type="ORF">GCK72_022757</name>
</gene>
<dbReference type="RefSeq" id="XP_053578611.1">
    <property type="nucleotide sequence ID" value="XM_053735045.1"/>
</dbReference>
<dbReference type="EMBL" id="WUAV01000006">
    <property type="protein sequence ID" value="KAF1746304.1"/>
    <property type="molecule type" value="Genomic_DNA"/>
</dbReference>
<accession>A0A6A5FUT4</accession>
<proteinExistence type="predicted"/>
<dbReference type="CTD" id="78777557"/>
<reference evidence="1 2" key="1">
    <citation type="submission" date="2019-12" db="EMBL/GenBank/DDBJ databases">
        <title>Chromosome-level assembly of the Caenorhabditis remanei genome.</title>
        <authorList>
            <person name="Teterina A.A."/>
            <person name="Willis J.H."/>
            <person name="Phillips P.C."/>
        </authorList>
    </citation>
    <scope>NUCLEOTIDE SEQUENCE [LARGE SCALE GENOMIC DNA]</scope>
    <source>
        <strain evidence="1 2">PX506</strain>
        <tissue evidence="1">Whole organism</tissue>
    </source>
</reference>
<comment type="caution">
    <text evidence="1">The sequence shown here is derived from an EMBL/GenBank/DDBJ whole genome shotgun (WGS) entry which is preliminary data.</text>
</comment>
<organism evidence="1 2">
    <name type="scientific">Caenorhabditis remanei</name>
    <name type="common">Caenorhabditis vulgaris</name>
    <dbReference type="NCBI Taxonomy" id="31234"/>
    <lineage>
        <taxon>Eukaryota</taxon>
        <taxon>Metazoa</taxon>
        <taxon>Ecdysozoa</taxon>
        <taxon>Nematoda</taxon>
        <taxon>Chromadorea</taxon>
        <taxon>Rhabditida</taxon>
        <taxon>Rhabditina</taxon>
        <taxon>Rhabditomorpha</taxon>
        <taxon>Rhabditoidea</taxon>
        <taxon>Rhabditidae</taxon>
        <taxon>Peloderinae</taxon>
        <taxon>Caenorhabditis</taxon>
    </lineage>
</organism>
<evidence type="ECO:0000313" key="2">
    <source>
        <dbReference type="Proteomes" id="UP000483820"/>
    </source>
</evidence>
<name>A0A6A5FUT4_CAERE</name>
<protein>
    <submittedName>
        <fullName evidence="1">Uncharacterized protein</fullName>
    </submittedName>
</protein>
<evidence type="ECO:0000313" key="1">
    <source>
        <dbReference type="EMBL" id="KAF1746304.1"/>
    </source>
</evidence>
<sequence length="134" mass="15775">MRSYTPRSTPSYPFFFLPRSSSVPHLQYVHPFDDDPIADSLTELEDFRLDYDVGTFFFLLHDSNRRMKFETIRVDGDQFECDPSIGLISNPDVERLTDVKRCIEFDDFIWIRCELSWHCPSRILKLSISQLSVS</sequence>
<dbReference type="AlphaFoldDB" id="A0A6A5FUT4"/>
<dbReference type="KEGG" id="crq:GCK72_022757"/>
<dbReference type="GeneID" id="78777557"/>